<dbReference type="GO" id="GO:0070095">
    <property type="term" value="F:fructose-6-phosphate binding"/>
    <property type="evidence" value="ECO:0007669"/>
    <property type="project" value="TreeGrafter"/>
</dbReference>
<organism evidence="17 18">
    <name type="scientific">Lacimicrobium alkaliphilum</name>
    <dbReference type="NCBI Taxonomy" id="1526571"/>
    <lineage>
        <taxon>Bacteria</taxon>
        <taxon>Pseudomonadati</taxon>
        <taxon>Pseudomonadota</taxon>
        <taxon>Gammaproteobacteria</taxon>
        <taxon>Alteromonadales</taxon>
        <taxon>Alteromonadaceae</taxon>
        <taxon>Lacimicrobium</taxon>
    </lineage>
</organism>
<evidence type="ECO:0000256" key="6">
    <source>
        <dbReference type="ARBA" id="ARBA00022533"/>
    </source>
</evidence>
<keyword evidence="10 17" id="KW-0418">Kinase</keyword>
<dbReference type="InterPro" id="IPR022953">
    <property type="entry name" value="ATP_PFK"/>
</dbReference>
<dbReference type="UniPathway" id="UPA00109">
    <property type="reaction ID" value="UER00182"/>
</dbReference>
<dbReference type="GO" id="GO:0003872">
    <property type="term" value="F:6-phosphofructokinase activity"/>
    <property type="evidence" value="ECO:0007669"/>
    <property type="project" value="UniProtKB-EC"/>
</dbReference>
<evidence type="ECO:0000259" key="16">
    <source>
        <dbReference type="Pfam" id="PF00365"/>
    </source>
</evidence>
<dbReference type="InterPro" id="IPR012003">
    <property type="entry name" value="ATP_PFK_prok-type"/>
</dbReference>
<evidence type="ECO:0000256" key="9">
    <source>
        <dbReference type="ARBA" id="ARBA00022741"/>
    </source>
</evidence>
<accession>A0A0U2RMQ7</accession>
<proteinExistence type="inferred from homology"/>
<dbReference type="Pfam" id="PF00365">
    <property type="entry name" value="PFK"/>
    <property type="match status" value="1"/>
</dbReference>
<comment type="similarity">
    <text evidence="14">Belongs to the phosphofructokinase type A (PFKA) family.</text>
</comment>
<sequence length="336" mass="36438">MKRIAMLTSGGDAPGMNAAIRAIVLASHYSGIQPLGYQHGFNGLLEQEYRYLGTEDVYNIIQRGGTILKSARCQPFTTPEGARLAASNLNQAKVDGLIIIGGDGSFHGAEHLSNYWNGKIVGLPGTIDNDINGTDATIGYYTAIDTALESIDKVRDTADAFERIFLIEVMGRHAGFIGLSAAVCSGAEQVLLPELYPDAPPELDDLAEHIQRAQKIRGKCSYIMVMSENLWPGGATDLANQLKARTGIECRPVILGHVQRGGSPVSLDRMLASKLGAYAVEALLAGKTGIMIGERNQQLVEVPFQQSWNKPKALDPYLVKIQRQVFDLVKNENNTN</sequence>
<dbReference type="GO" id="GO:0048029">
    <property type="term" value="F:monosaccharide binding"/>
    <property type="evidence" value="ECO:0007669"/>
    <property type="project" value="TreeGrafter"/>
</dbReference>
<keyword evidence="8" id="KW-0479">Metal-binding</keyword>
<keyword evidence="18" id="KW-1185">Reference proteome</keyword>
<keyword evidence="7" id="KW-0808">Transferase</keyword>
<dbReference type="RefSeq" id="WP_062479913.1">
    <property type="nucleotide sequence ID" value="NZ_CP013650.1"/>
</dbReference>
<dbReference type="AlphaFoldDB" id="A0A0U2RMQ7"/>
<dbReference type="FunFam" id="3.40.50.460:FF:000002">
    <property type="entry name" value="ATP-dependent 6-phosphofructokinase"/>
    <property type="match status" value="1"/>
</dbReference>
<evidence type="ECO:0000256" key="11">
    <source>
        <dbReference type="ARBA" id="ARBA00022840"/>
    </source>
</evidence>
<keyword evidence="13" id="KW-0324">Glycolysis</keyword>
<evidence type="ECO:0000256" key="13">
    <source>
        <dbReference type="ARBA" id="ARBA00023152"/>
    </source>
</evidence>
<dbReference type="InterPro" id="IPR015912">
    <property type="entry name" value="Phosphofructokinase_CS"/>
</dbReference>
<protein>
    <recommendedName>
        <fullName evidence="4">6-phosphofructokinase</fullName>
        <ecNumber evidence="4">2.7.1.11</ecNumber>
    </recommendedName>
</protein>
<dbReference type="PROSITE" id="PS00433">
    <property type="entry name" value="PHOSPHOFRUCTOKINASE"/>
    <property type="match status" value="1"/>
</dbReference>
<evidence type="ECO:0000256" key="2">
    <source>
        <dbReference type="ARBA" id="ARBA00004496"/>
    </source>
</evidence>
<dbReference type="OrthoDB" id="9802503at2"/>
<dbReference type="Gene3D" id="3.40.50.450">
    <property type="match status" value="1"/>
</dbReference>
<evidence type="ECO:0000313" key="17">
    <source>
        <dbReference type="EMBL" id="ALS98570.1"/>
    </source>
</evidence>
<comment type="cofactor">
    <cofactor evidence="1">
        <name>Mg(2+)</name>
        <dbReference type="ChEBI" id="CHEBI:18420"/>
    </cofactor>
</comment>
<dbReference type="KEGG" id="lal:AT746_10035"/>
<comment type="pathway">
    <text evidence="3">Carbohydrate degradation; glycolysis; D-glyceraldehyde 3-phosphate and glycerone phosphate from D-glucose: step 3/4.</text>
</comment>
<evidence type="ECO:0000256" key="3">
    <source>
        <dbReference type="ARBA" id="ARBA00004679"/>
    </source>
</evidence>
<evidence type="ECO:0000256" key="10">
    <source>
        <dbReference type="ARBA" id="ARBA00022777"/>
    </source>
</evidence>
<keyword evidence="6" id="KW-0021">Allosteric enzyme</keyword>
<dbReference type="GO" id="GO:0005945">
    <property type="term" value="C:6-phosphofructokinase complex"/>
    <property type="evidence" value="ECO:0007669"/>
    <property type="project" value="TreeGrafter"/>
</dbReference>
<dbReference type="PANTHER" id="PTHR13697">
    <property type="entry name" value="PHOSPHOFRUCTOKINASE"/>
    <property type="match status" value="1"/>
</dbReference>
<dbReference type="InterPro" id="IPR000023">
    <property type="entry name" value="Phosphofructokinase_dom"/>
</dbReference>
<dbReference type="PRINTS" id="PR00476">
    <property type="entry name" value="PHFRCTKINASE"/>
</dbReference>
<keyword evidence="12" id="KW-0460">Magnesium</keyword>
<dbReference type="SUPFAM" id="SSF53784">
    <property type="entry name" value="Phosphofructokinase"/>
    <property type="match status" value="1"/>
</dbReference>
<dbReference type="EC" id="2.7.1.11" evidence="4"/>
<evidence type="ECO:0000256" key="15">
    <source>
        <dbReference type="ARBA" id="ARBA00048070"/>
    </source>
</evidence>
<evidence type="ECO:0000256" key="1">
    <source>
        <dbReference type="ARBA" id="ARBA00001946"/>
    </source>
</evidence>
<evidence type="ECO:0000313" key="18">
    <source>
        <dbReference type="Proteomes" id="UP000068447"/>
    </source>
</evidence>
<comment type="catalytic activity">
    <reaction evidence="15">
        <text>beta-D-fructose 6-phosphate + ATP = beta-D-fructose 1,6-bisphosphate + ADP + H(+)</text>
        <dbReference type="Rhea" id="RHEA:16109"/>
        <dbReference type="ChEBI" id="CHEBI:15378"/>
        <dbReference type="ChEBI" id="CHEBI:30616"/>
        <dbReference type="ChEBI" id="CHEBI:32966"/>
        <dbReference type="ChEBI" id="CHEBI:57634"/>
        <dbReference type="ChEBI" id="CHEBI:456216"/>
        <dbReference type="EC" id="2.7.1.11"/>
    </reaction>
</comment>
<dbReference type="PANTHER" id="PTHR13697:SF4">
    <property type="entry name" value="ATP-DEPENDENT 6-PHOSPHOFRUCTOKINASE"/>
    <property type="match status" value="1"/>
</dbReference>
<dbReference type="GO" id="GO:0042802">
    <property type="term" value="F:identical protein binding"/>
    <property type="evidence" value="ECO:0007669"/>
    <property type="project" value="TreeGrafter"/>
</dbReference>
<dbReference type="STRING" id="1526571.AT746_10035"/>
<evidence type="ECO:0000256" key="12">
    <source>
        <dbReference type="ARBA" id="ARBA00022842"/>
    </source>
</evidence>
<dbReference type="NCBIfam" id="NF002872">
    <property type="entry name" value="PRK03202.1"/>
    <property type="match status" value="1"/>
</dbReference>
<dbReference type="GO" id="GO:0005524">
    <property type="term" value="F:ATP binding"/>
    <property type="evidence" value="ECO:0007669"/>
    <property type="project" value="UniProtKB-KW"/>
</dbReference>
<dbReference type="GO" id="GO:0006002">
    <property type="term" value="P:fructose 6-phosphate metabolic process"/>
    <property type="evidence" value="ECO:0007669"/>
    <property type="project" value="InterPro"/>
</dbReference>
<dbReference type="GO" id="GO:0016208">
    <property type="term" value="F:AMP binding"/>
    <property type="evidence" value="ECO:0007669"/>
    <property type="project" value="TreeGrafter"/>
</dbReference>
<keyword evidence="9" id="KW-0547">Nucleotide-binding</keyword>
<evidence type="ECO:0000256" key="8">
    <source>
        <dbReference type="ARBA" id="ARBA00022723"/>
    </source>
</evidence>
<dbReference type="GO" id="GO:0061621">
    <property type="term" value="P:canonical glycolysis"/>
    <property type="evidence" value="ECO:0007669"/>
    <property type="project" value="TreeGrafter"/>
</dbReference>
<dbReference type="GO" id="GO:0046872">
    <property type="term" value="F:metal ion binding"/>
    <property type="evidence" value="ECO:0007669"/>
    <property type="project" value="UniProtKB-KW"/>
</dbReference>
<evidence type="ECO:0000256" key="4">
    <source>
        <dbReference type="ARBA" id="ARBA00012055"/>
    </source>
</evidence>
<keyword evidence="5" id="KW-0963">Cytoplasm</keyword>
<gene>
    <name evidence="17" type="ORF">AT746_10035</name>
</gene>
<dbReference type="Proteomes" id="UP000068447">
    <property type="component" value="Chromosome"/>
</dbReference>
<keyword evidence="11" id="KW-0067">ATP-binding</keyword>
<evidence type="ECO:0000256" key="5">
    <source>
        <dbReference type="ARBA" id="ARBA00022490"/>
    </source>
</evidence>
<comment type="subcellular location">
    <subcellularLocation>
        <location evidence="2">Cytoplasm</location>
    </subcellularLocation>
</comment>
<dbReference type="Gene3D" id="3.40.50.460">
    <property type="entry name" value="Phosphofructokinase domain"/>
    <property type="match status" value="1"/>
</dbReference>
<dbReference type="EMBL" id="CP013650">
    <property type="protein sequence ID" value="ALS98570.1"/>
    <property type="molecule type" value="Genomic_DNA"/>
</dbReference>
<evidence type="ECO:0000256" key="14">
    <source>
        <dbReference type="ARBA" id="ARBA00038478"/>
    </source>
</evidence>
<reference evidence="17 18" key="1">
    <citation type="submission" date="2015-12" db="EMBL/GenBank/DDBJ databases">
        <title>Complete genome of Lacimicrobium alkaliphilum KCTC 32984.</title>
        <authorList>
            <person name="Kim S.-G."/>
            <person name="Lee Y.-J."/>
        </authorList>
    </citation>
    <scope>NUCLEOTIDE SEQUENCE [LARGE SCALE GENOMIC DNA]</scope>
    <source>
        <strain evidence="17 18">YelD216</strain>
    </source>
</reference>
<dbReference type="PIRSF" id="PIRSF000532">
    <property type="entry name" value="ATP_PFK_prok"/>
    <property type="match status" value="1"/>
</dbReference>
<dbReference type="GO" id="GO:0030388">
    <property type="term" value="P:fructose 1,6-bisphosphate metabolic process"/>
    <property type="evidence" value="ECO:0007669"/>
    <property type="project" value="TreeGrafter"/>
</dbReference>
<evidence type="ECO:0000256" key="7">
    <source>
        <dbReference type="ARBA" id="ARBA00022679"/>
    </source>
</evidence>
<name>A0A0U2RMQ7_9ALTE</name>
<dbReference type="InterPro" id="IPR035966">
    <property type="entry name" value="PKF_sf"/>
</dbReference>
<feature type="domain" description="Phosphofructokinase" evidence="16">
    <location>
        <begin position="3"/>
        <end position="283"/>
    </location>
</feature>